<dbReference type="EMBL" id="SPHZ02000007">
    <property type="protein sequence ID" value="KAF0908953.1"/>
    <property type="molecule type" value="Genomic_DNA"/>
</dbReference>
<name>A0A6G1DB30_9ORYZ</name>
<dbReference type="Proteomes" id="UP000479710">
    <property type="component" value="Unassembled WGS sequence"/>
</dbReference>
<evidence type="ECO:0000256" key="1">
    <source>
        <dbReference type="SAM" id="MobiDB-lite"/>
    </source>
</evidence>
<evidence type="ECO:0000313" key="3">
    <source>
        <dbReference type="Proteomes" id="UP000479710"/>
    </source>
</evidence>
<dbReference type="AlphaFoldDB" id="A0A6G1DB30"/>
<keyword evidence="3" id="KW-1185">Reference proteome</keyword>
<accession>A0A6G1DB30</accession>
<reference evidence="2 3" key="1">
    <citation type="submission" date="2019-11" db="EMBL/GenBank/DDBJ databases">
        <title>Whole genome sequence of Oryza granulata.</title>
        <authorList>
            <person name="Li W."/>
        </authorList>
    </citation>
    <scope>NUCLEOTIDE SEQUENCE [LARGE SCALE GENOMIC DNA]</scope>
    <source>
        <strain evidence="3">cv. Menghai</strain>
        <tissue evidence="2">Leaf</tissue>
    </source>
</reference>
<gene>
    <name evidence="2" type="ORF">E2562_030249</name>
</gene>
<evidence type="ECO:0000313" key="2">
    <source>
        <dbReference type="EMBL" id="KAF0908953.1"/>
    </source>
</evidence>
<proteinExistence type="predicted"/>
<protein>
    <submittedName>
        <fullName evidence="2">Uncharacterized protein</fullName>
    </submittedName>
</protein>
<comment type="caution">
    <text evidence="2">The sequence shown here is derived from an EMBL/GenBank/DDBJ whole genome shotgun (WGS) entry which is preliminary data.</text>
</comment>
<dbReference type="OrthoDB" id="693817at2759"/>
<organism evidence="2 3">
    <name type="scientific">Oryza meyeriana var. granulata</name>
    <dbReference type="NCBI Taxonomy" id="110450"/>
    <lineage>
        <taxon>Eukaryota</taxon>
        <taxon>Viridiplantae</taxon>
        <taxon>Streptophyta</taxon>
        <taxon>Embryophyta</taxon>
        <taxon>Tracheophyta</taxon>
        <taxon>Spermatophyta</taxon>
        <taxon>Magnoliopsida</taxon>
        <taxon>Liliopsida</taxon>
        <taxon>Poales</taxon>
        <taxon>Poaceae</taxon>
        <taxon>BOP clade</taxon>
        <taxon>Oryzoideae</taxon>
        <taxon>Oryzeae</taxon>
        <taxon>Oryzinae</taxon>
        <taxon>Oryza</taxon>
        <taxon>Oryza meyeriana</taxon>
    </lineage>
</organism>
<sequence length="107" mass="11992">METIVPNDDPEIENIEEVPNNGDDIDDSSIDVNLDSSSHDANVDTSFQPDIFDPRYPILIMMQNQAVRLKSLDTKTLKSSCDNLEAALKRDGKSDIDASELYVVTRY</sequence>
<feature type="region of interest" description="Disordered" evidence="1">
    <location>
        <begin position="1"/>
        <end position="25"/>
    </location>
</feature>